<comment type="similarity">
    <text evidence="1">Belongs to the eukaryotic mitochondrial porin (TC 1.B.8.1) family.</text>
</comment>
<organism evidence="3 4">
    <name type="scientific">Hibiscus syriacus</name>
    <name type="common">Rose of Sharon</name>
    <dbReference type="NCBI Taxonomy" id="106335"/>
    <lineage>
        <taxon>Eukaryota</taxon>
        <taxon>Viridiplantae</taxon>
        <taxon>Streptophyta</taxon>
        <taxon>Embryophyta</taxon>
        <taxon>Tracheophyta</taxon>
        <taxon>Spermatophyta</taxon>
        <taxon>Magnoliopsida</taxon>
        <taxon>eudicotyledons</taxon>
        <taxon>Gunneridae</taxon>
        <taxon>Pentapetalae</taxon>
        <taxon>rosids</taxon>
        <taxon>malvids</taxon>
        <taxon>Malvales</taxon>
        <taxon>Malvaceae</taxon>
        <taxon>Malvoideae</taxon>
        <taxon>Hibiscus</taxon>
    </lineage>
</organism>
<dbReference type="InterPro" id="IPR001925">
    <property type="entry name" value="Porin_Euk"/>
</dbReference>
<dbReference type="Proteomes" id="UP000436088">
    <property type="component" value="Unassembled WGS sequence"/>
</dbReference>
<dbReference type="InterPro" id="IPR023614">
    <property type="entry name" value="Porin_dom_sf"/>
</dbReference>
<evidence type="ECO:0000256" key="1">
    <source>
        <dbReference type="ARBA" id="ARBA00009624"/>
    </source>
</evidence>
<evidence type="ECO:0000313" key="3">
    <source>
        <dbReference type="EMBL" id="KAE8707399.1"/>
    </source>
</evidence>
<dbReference type="PANTHER" id="PTHR11743:SF35">
    <property type="entry name" value="PORIN_VOLTAGE-DEPENDENT ANION-SELECTIVE CHANNEL PROTEIN"/>
    <property type="match status" value="1"/>
</dbReference>
<dbReference type="Pfam" id="PF01459">
    <property type="entry name" value="Porin_3"/>
    <property type="match status" value="1"/>
</dbReference>
<accession>A0A6A3AX96</accession>
<protein>
    <submittedName>
        <fullName evidence="3">Uncharacterized protein</fullName>
    </submittedName>
</protein>
<name>A0A6A3AX96_HIBSY</name>
<proteinExistence type="inferred from homology"/>
<gene>
    <name evidence="3" type="ORF">F3Y22_tig00110384pilonHSYRG00750</name>
</gene>
<keyword evidence="2" id="KW-0472">Membrane</keyword>
<evidence type="ECO:0000256" key="2">
    <source>
        <dbReference type="SAM" id="Phobius"/>
    </source>
</evidence>
<dbReference type="Gene3D" id="2.40.160.10">
    <property type="entry name" value="Porin"/>
    <property type="match status" value="1"/>
</dbReference>
<reference evidence="3" key="1">
    <citation type="submission" date="2019-09" db="EMBL/GenBank/DDBJ databases">
        <title>Draft genome information of white flower Hibiscus syriacus.</title>
        <authorList>
            <person name="Kim Y.-M."/>
        </authorList>
    </citation>
    <scope>NUCLEOTIDE SEQUENCE [LARGE SCALE GENOMIC DNA]</scope>
    <source>
        <strain evidence="3">YM2019G1</strain>
    </source>
</reference>
<evidence type="ECO:0000313" key="4">
    <source>
        <dbReference type="Proteomes" id="UP000436088"/>
    </source>
</evidence>
<keyword evidence="2" id="KW-1133">Transmembrane helix</keyword>
<keyword evidence="2" id="KW-0812">Transmembrane</keyword>
<dbReference type="PANTHER" id="PTHR11743">
    <property type="entry name" value="VOLTAGE-DEPENDENT ANION-SELECTIVE CHANNEL"/>
    <property type="match status" value="1"/>
</dbReference>
<keyword evidence="4" id="KW-1185">Reference proteome</keyword>
<comment type="caution">
    <text evidence="3">The sequence shown here is derived from an EMBL/GenBank/DDBJ whole genome shotgun (WGS) entry which is preliminary data.</text>
</comment>
<dbReference type="EMBL" id="VEPZ02000964">
    <property type="protein sequence ID" value="KAE8707399.1"/>
    <property type="molecule type" value="Genomic_DNA"/>
</dbReference>
<dbReference type="GO" id="GO:0005741">
    <property type="term" value="C:mitochondrial outer membrane"/>
    <property type="evidence" value="ECO:0007669"/>
    <property type="project" value="InterPro"/>
</dbReference>
<dbReference type="GO" id="GO:0008308">
    <property type="term" value="F:voltage-gated monoatomic anion channel activity"/>
    <property type="evidence" value="ECO:0007669"/>
    <property type="project" value="InterPro"/>
</dbReference>
<dbReference type="InterPro" id="IPR027246">
    <property type="entry name" value="Porin_Euk/Tom40"/>
</dbReference>
<sequence length="216" mass="23858">MSSSHYMVDPKVMIGVLISHANVIFLALNLFVLSSMLSGNLISIWPFTVEEVLPGLNTVFSVIIPDSSKKKSYNKYAGCFILTVMVIAPNGKRTLDQFSAGFSLDCALLVDSLTLSDDFDSLKSLVYHPLNPPTRTGIAAELKHRMTEEATTLTLGTQHALFPFTLEKARMNTDGKVSGVLRLEIWQKLYVSVSGELDLRDRNIIPRIGLSMAVKH</sequence>
<feature type="transmembrane region" description="Helical" evidence="2">
    <location>
        <begin position="12"/>
        <end position="33"/>
    </location>
</feature>
<dbReference type="AlphaFoldDB" id="A0A6A3AX96"/>